<dbReference type="OrthoDB" id="426293at2759"/>
<dbReference type="InterPro" id="IPR036770">
    <property type="entry name" value="Ankyrin_rpt-contain_sf"/>
</dbReference>
<evidence type="ECO:0000313" key="5">
    <source>
        <dbReference type="Proteomes" id="UP000076881"/>
    </source>
</evidence>
<dbReference type="Proteomes" id="UP000076881">
    <property type="component" value="Unassembled WGS sequence"/>
</dbReference>
<protein>
    <submittedName>
        <fullName evidence="4">Ankyrin repeat-containing domain protein</fullName>
    </submittedName>
</protein>
<reference evidence="4 5" key="1">
    <citation type="journal article" date="2016" name="Genome Biol. Evol.">
        <title>Divergent and convergent evolution of fungal pathogenicity.</title>
        <authorList>
            <person name="Shang Y."/>
            <person name="Xiao G."/>
            <person name="Zheng P."/>
            <person name="Cen K."/>
            <person name="Zhan S."/>
            <person name="Wang C."/>
        </authorList>
    </citation>
    <scope>NUCLEOTIDE SEQUENCE [LARGE SCALE GENOMIC DNA]</scope>
    <source>
        <strain evidence="4 5">RCEF 1005</strain>
    </source>
</reference>
<name>A0A168GAP0_CORDF</name>
<dbReference type="EMBL" id="AZHF01000004">
    <property type="protein sequence ID" value="OAA76247.1"/>
    <property type="molecule type" value="Genomic_DNA"/>
</dbReference>
<evidence type="ECO:0000256" key="2">
    <source>
        <dbReference type="ARBA" id="ARBA00023043"/>
    </source>
</evidence>
<dbReference type="InterPro" id="IPR002110">
    <property type="entry name" value="Ankyrin_rpt"/>
</dbReference>
<sequence length="275" mass="30537">MVYARDRLPEKLVAEIDGGNLEGVEAIYDLEQGRSKQSALLEGIAERAVEKSQLEIIDWVFGSKGYRVTPDSLNNEVYHQACFAHSLDVWKALVRNGFDLNVHHSEFVGDALSLEAYHGNVDIVGFVLENGQDPNKAWGYDDQEPALLAMTGAKPSLEIIRLMLRHGWRQQQSTALIAAAERGNLDALRLLVEHGADLEHVEAWWFTHTDVEDDEWGTALYRAAFKGQAEPVAYLLGRGASTAFKDKKGRSALWAAKQGGNEKVVELLRGARLEA</sequence>
<keyword evidence="1" id="KW-0677">Repeat</keyword>
<dbReference type="SUPFAM" id="SSF48403">
    <property type="entry name" value="Ankyrin repeat"/>
    <property type="match status" value="1"/>
</dbReference>
<evidence type="ECO:0000256" key="3">
    <source>
        <dbReference type="PROSITE-ProRule" id="PRU00023"/>
    </source>
</evidence>
<gene>
    <name evidence="4" type="ORF">LEL_05931</name>
</gene>
<dbReference type="Pfam" id="PF12796">
    <property type="entry name" value="Ank_2"/>
    <property type="match status" value="1"/>
</dbReference>
<dbReference type="PANTHER" id="PTHR24198">
    <property type="entry name" value="ANKYRIN REPEAT AND PROTEIN KINASE DOMAIN-CONTAINING PROTEIN"/>
    <property type="match status" value="1"/>
</dbReference>
<evidence type="ECO:0000256" key="1">
    <source>
        <dbReference type="ARBA" id="ARBA00022737"/>
    </source>
</evidence>
<evidence type="ECO:0000313" key="4">
    <source>
        <dbReference type="EMBL" id="OAA76247.1"/>
    </source>
</evidence>
<dbReference type="STRING" id="1081108.A0A168GAP0"/>
<keyword evidence="5" id="KW-1185">Reference proteome</keyword>
<accession>A0A168GAP0</accession>
<dbReference type="AlphaFoldDB" id="A0A168GAP0"/>
<comment type="caution">
    <text evidence="4">The sequence shown here is derived from an EMBL/GenBank/DDBJ whole genome shotgun (WGS) entry which is preliminary data.</text>
</comment>
<proteinExistence type="predicted"/>
<feature type="repeat" description="ANK" evidence="3">
    <location>
        <begin position="171"/>
        <end position="203"/>
    </location>
</feature>
<organism evidence="4 5">
    <name type="scientific">Akanthomyces lecanii RCEF 1005</name>
    <dbReference type="NCBI Taxonomy" id="1081108"/>
    <lineage>
        <taxon>Eukaryota</taxon>
        <taxon>Fungi</taxon>
        <taxon>Dikarya</taxon>
        <taxon>Ascomycota</taxon>
        <taxon>Pezizomycotina</taxon>
        <taxon>Sordariomycetes</taxon>
        <taxon>Hypocreomycetidae</taxon>
        <taxon>Hypocreales</taxon>
        <taxon>Cordycipitaceae</taxon>
        <taxon>Akanthomyces</taxon>
        <taxon>Cordyceps confragosa</taxon>
    </lineage>
</organism>
<dbReference type="SMART" id="SM00248">
    <property type="entry name" value="ANK"/>
    <property type="match status" value="5"/>
</dbReference>
<dbReference type="PROSITE" id="PS50297">
    <property type="entry name" value="ANK_REP_REGION"/>
    <property type="match status" value="1"/>
</dbReference>
<dbReference type="PANTHER" id="PTHR24198:SF194">
    <property type="entry name" value="INVERSIN-A"/>
    <property type="match status" value="1"/>
</dbReference>
<keyword evidence="2 3" id="KW-0040">ANK repeat</keyword>
<dbReference type="PROSITE" id="PS50088">
    <property type="entry name" value="ANK_REPEAT"/>
    <property type="match status" value="2"/>
</dbReference>
<feature type="repeat" description="ANK" evidence="3">
    <location>
        <begin position="215"/>
        <end position="247"/>
    </location>
</feature>
<dbReference type="Gene3D" id="1.25.40.20">
    <property type="entry name" value="Ankyrin repeat-containing domain"/>
    <property type="match status" value="1"/>
</dbReference>